<dbReference type="EMBL" id="QBKI01000002">
    <property type="protein sequence ID" value="PTX21375.1"/>
    <property type="molecule type" value="Genomic_DNA"/>
</dbReference>
<accession>A0A2T5YPY5</accession>
<dbReference type="RefSeq" id="WP_245905003.1">
    <property type="nucleotide sequence ID" value="NZ_QBKI01000002.1"/>
</dbReference>
<dbReference type="Proteomes" id="UP000244225">
    <property type="component" value="Unassembled WGS sequence"/>
</dbReference>
<gene>
    <name evidence="2" type="ORF">C8N40_102351</name>
</gene>
<keyword evidence="1" id="KW-0812">Transmembrane</keyword>
<feature type="transmembrane region" description="Helical" evidence="1">
    <location>
        <begin position="24"/>
        <end position="46"/>
    </location>
</feature>
<keyword evidence="1" id="KW-1133">Transmembrane helix</keyword>
<dbReference type="Gene3D" id="2.160.20.10">
    <property type="entry name" value="Single-stranded right-handed beta-helix, Pectin lyase-like"/>
    <property type="match status" value="1"/>
</dbReference>
<dbReference type="InterPro" id="IPR012334">
    <property type="entry name" value="Pectin_lyas_fold"/>
</dbReference>
<dbReference type="SUPFAM" id="SSF51126">
    <property type="entry name" value="Pectin lyase-like"/>
    <property type="match status" value="1"/>
</dbReference>
<evidence type="ECO:0000256" key="1">
    <source>
        <dbReference type="SAM" id="Phobius"/>
    </source>
</evidence>
<comment type="caution">
    <text evidence="2">The sequence shown here is derived from an EMBL/GenBank/DDBJ whole genome shotgun (WGS) entry which is preliminary data.</text>
</comment>
<organism evidence="2 3">
    <name type="scientific">Pontibacter mucosus</name>
    <dbReference type="NCBI Taxonomy" id="1649266"/>
    <lineage>
        <taxon>Bacteria</taxon>
        <taxon>Pseudomonadati</taxon>
        <taxon>Bacteroidota</taxon>
        <taxon>Cytophagia</taxon>
        <taxon>Cytophagales</taxon>
        <taxon>Hymenobacteraceae</taxon>
        <taxon>Pontibacter</taxon>
    </lineage>
</organism>
<dbReference type="InterPro" id="IPR011050">
    <property type="entry name" value="Pectin_lyase_fold/virulence"/>
</dbReference>
<name>A0A2T5YPY5_9BACT</name>
<evidence type="ECO:0008006" key="4">
    <source>
        <dbReference type="Google" id="ProtNLM"/>
    </source>
</evidence>
<evidence type="ECO:0000313" key="3">
    <source>
        <dbReference type="Proteomes" id="UP000244225"/>
    </source>
</evidence>
<keyword evidence="3" id="KW-1185">Reference proteome</keyword>
<protein>
    <recommendedName>
        <fullName evidence="4">Parallel beta helix pectate lyase-like protein</fullName>
    </recommendedName>
</protein>
<keyword evidence="1" id="KW-0472">Membrane</keyword>
<reference evidence="2 3" key="1">
    <citation type="submission" date="2018-04" db="EMBL/GenBank/DDBJ databases">
        <title>Genomic Encyclopedia of Archaeal and Bacterial Type Strains, Phase II (KMG-II): from individual species to whole genera.</title>
        <authorList>
            <person name="Goeker M."/>
        </authorList>
    </citation>
    <scope>NUCLEOTIDE SEQUENCE [LARGE SCALE GENOMIC DNA]</scope>
    <source>
        <strain evidence="2 3">DSM 100162</strain>
    </source>
</reference>
<proteinExistence type="predicted"/>
<dbReference type="AlphaFoldDB" id="A0A2T5YPY5"/>
<evidence type="ECO:0000313" key="2">
    <source>
        <dbReference type="EMBL" id="PTX21375.1"/>
    </source>
</evidence>
<sequence>MTESESITATSHRNGYVLQASRKWLFAVAAVLLIALALCSLMRSLYFSPKAASPSYQGPLIITKGGTYSGHWESRDSEVPAVEVRTSEPVIIENSKIRGAGFLIRSKGYGANITVRNTEGYGLPPTPTSDYAKPRRFLAVDVFRNVVVENCYLENTAGIYLGVAYTGNGSPKQSIKIRYNKARNITGEVYQGLERVQFVQFNYRGQVPAAEIAWNEVINEPGASAVEDNINIYNSRGTPQSPIRIHNNYIQGAFPYPLHLTKYTGGGIITDSPGTDSLEATAYVKVYENQLVGLGNYCLGIAGGNHIEMHHNRAVVAAAFPDGKPYHFWTSGIWAKDYYKMGNTFNNSMHHNTLAVMGKNRTWRNEVFDSTFAAAAEYANHILPDSITKALEEDEYRLWQRKLQQNSIKLGPQQAL</sequence>